<dbReference type="HAMAP" id="MF_00983">
    <property type="entry name" value="PriA"/>
    <property type="match status" value="1"/>
</dbReference>
<keyword evidence="9 11" id="KW-0238">DNA-binding</keyword>
<keyword evidence="5 11" id="KW-0378">Hydrolase</keyword>
<keyword evidence="15" id="KW-1185">Reference proteome</keyword>
<evidence type="ECO:0000256" key="8">
    <source>
        <dbReference type="ARBA" id="ARBA00022840"/>
    </source>
</evidence>
<dbReference type="Gene3D" id="3.40.50.300">
    <property type="entry name" value="P-loop containing nucleotide triphosphate hydrolases"/>
    <property type="match status" value="2"/>
</dbReference>
<sequence length="818" mass="92932">MDDRQIAAVMVDVAADGTDKPFDYLIPPELETEVVVGSRVKVPFGPRKRIGYVIDFPEGAQTHRLRSILEVMDLTPPLTPELVQLARWMAQVYLCPLITVLQAMVPAVLKGNYQRFLRLGSTFSGEALLPEAEAHLIHRLREREELPLEEAIGMEGVTPPLIRRLVNDGRLEVEERVGDRITRKKRTWVMPAQPADMLRKQAESLPPQAVRQRELLHHFAAHPEETPMQVLLADLKAPRSAVDRLVEKGLLRREEKEELRNPFGDRSFERTQPLPLTPEQDQAFRAILRPLQAEEHRTLLLQGVTGSGKTEIYLQAIRETLNSGRQAIVLVPEISLTPQMVRRFKGRFGDEVAVLHSGLSKGERFDEWRKIRSGDVKVAIGARSAIFAPFPRLGLVVLDEEHESSYKQEEQPRYHAREVARWRCQEHGAVLVMGTATPSVESYFGARTGRFEWVTLKERVHGRSFPQVEVVDMREELKEGNRSIFSRPLRESLETCVDRGEQAVLFLNRRGFSTFVLCRECGETVQCPHCDISLTYHRTNQTLRCHYCGYTSGVPQECPSCNSSHIRYFGTGTQRVEEELARWMPGLRVIRMDVDTTSRKGSHERLLSAFGAGEADVLLGTQMIAKGLDFPQVTLVGVIAADTMLHLPDFRAAERTFQLLTQVGGRAGRHEKPGRVVVQTYSPEHYSIQLAAGHEGETFYRQECLNRKRHRYPPFCRLFTLLFSHRDRGALMTAAHRAAQFLMPRLPEGGEVLGPVPAPIPRIKDRYRIQIMIKYEDHTDEPTDLVEAMRQLKAGLKDPELRIGIDREGVSLPLDGYR</sequence>
<proteinExistence type="inferred from homology"/>
<feature type="binding site" evidence="11">
    <location>
        <position position="561"/>
    </location>
    <ligand>
        <name>Zn(2+)</name>
        <dbReference type="ChEBI" id="CHEBI:29105"/>
        <label>1</label>
    </ligand>
</feature>
<dbReference type="InterPro" id="IPR014001">
    <property type="entry name" value="Helicase_ATP-bd"/>
</dbReference>
<feature type="domain" description="Helicase C-terminal" evidence="13">
    <location>
        <begin position="553"/>
        <end position="706"/>
    </location>
</feature>
<dbReference type="InterPro" id="IPR011545">
    <property type="entry name" value="DEAD/DEAH_box_helicase_dom"/>
</dbReference>
<comment type="catalytic activity">
    <reaction evidence="11">
        <text>ATP + H2O = ADP + phosphate + H(+)</text>
        <dbReference type="Rhea" id="RHEA:13065"/>
        <dbReference type="ChEBI" id="CHEBI:15377"/>
        <dbReference type="ChEBI" id="CHEBI:15378"/>
        <dbReference type="ChEBI" id="CHEBI:30616"/>
        <dbReference type="ChEBI" id="CHEBI:43474"/>
        <dbReference type="ChEBI" id="CHEBI:456216"/>
        <dbReference type="EC" id="5.6.2.4"/>
    </reaction>
</comment>
<dbReference type="InterPro" id="IPR042115">
    <property type="entry name" value="PriA_3primeBD_sf"/>
</dbReference>
<organism evidence="14 15">
    <name type="scientific">Kroppenstedtia sanguinis</name>
    <dbReference type="NCBI Taxonomy" id="1380684"/>
    <lineage>
        <taxon>Bacteria</taxon>
        <taxon>Bacillati</taxon>
        <taxon>Bacillota</taxon>
        <taxon>Bacilli</taxon>
        <taxon>Bacillales</taxon>
        <taxon>Thermoactinomycetaceae</taxon>
        <taxon>Kroppenstedtia</taxon>
    </lineage>
</organism>
<evidence type="ECO:0000256" key="6">
    <source>
        <dbReference type="ARBA" id="ARBA00022806"/>
    </source>
</evidence>
<keyword evidence="2 11" id="KW-0235">DNA replication</keyword>
<dbReference type="PANTHER" id="PTHR30580">
    <property type="entry name" value="PRIMOSOMAL PROTEIN N"/>
    <property type="match status" value="1"/>
</dbReference>
<feature type="binding site" evidence="11">
    <location>
        <position position="545"/>
    </location>
    <ligand>
        <name>Zn(2+)</name>
        <dbReference type="ChEBI" id="CHEBI:29105"/>
        <label>2</label>
    </ligand>
</feature>
<dbReference type="Pfam" id="PF00270">
    <property type="entry name" value="DEAD"/>
    <property type="match status" value="1"/>
</dbReference>
<reference evidence="15" key="1">
    <citation type="journal article" date="2019" name="Int. J. Syst. Evol. Microbiol.">
        <title>The Global Catalogue of Microorganisms (GCM) 10K type strain sequencing project: providing services to taxonomists for standard genome sequencing and annotation.</title>
        <authorList>
            <consortium name="The Broad Institute Genomics Platform"/>
            <consortium name="The Broad Institute Genome Sequencing Center for Infectious Disease"/>
            <person name="Wu L."/>
            <person name="Ma J."/>
        </authorList>
    </citation>
    <scope>NUCLEOTIDE SEQUENCE [LARGE SCALE GENOMIC DNA]</scope>
    <source>
        <strain evidence="15">S1</strain>
    </source>
</reference>
<evidence type="ECO:0000256" key="3">
    <source>
        <dbReference type="ARBA" id="ARBA00022723"/>
    </source>
</evidence>
<feature type="binding site" evidence="11">
    <location>
        <position position="548"/>
    </location>
    <ligand>
        <name>Zn(2+)</name>
        <dbReference type="ChEBI" id="CHEBI:29105"/>
        <label>2</label>
    </ligand>
</feature>
<dbReference type="PANTHER" id="PTHR30580:SF0">
    <property type="entry name" value="PRIMOSOMAL PROTEIN N"/>
    <property type="match status" value="1"/>
</dbReference>
<gene>
    <name evidence="11 14" type="primary">priA</name>
    <name evidence="14" type="ORF">ACFQ4Y_06740</name>
</gene>
<protein>
    <recommendedName>
        <fullName evidence="11">Replication restart protein PriA</fullName>
    </recommendedName>
    <alternativeName>
        <fullName evidence="11">ATP-dependent DNA helicase PriA</fullName>
        <ecNumber evidence="11">5.6.2.4</ecNumber>
    </alternativeName>
    <alternativeName>
        <fullName evidence="11">DNA 3'-5' helicase PriA</fullName>
    </alternativeName>
</protein>
<keyword evidence="6 11" id="KW-0347">Helicase</keyword>
<dbReference type="RefSeq" id="WP_380163914.1">
    <property type="nucleotide sequence ID" value="NZ_JBHTNU010000005.1"/>
</dbReference>
<evidence type="ECO:0000256" key="7">
    <source>
        <dbReference type="ARBA" id="ARBA00022833"/>
    </source>
</evidence>
<keyword evidence="7 11" id="KW-0862">Zinc</keyword>
<evidence type="ECO:0000256" key="11">
    <source>
        <dbReference type="HAMAP-Rule" id="MF_00983"/>
    </source>
</evidence>
<dbReference type="InterPro" id="IPR027417">
    <property type="entry name" value="P-loop_NTPase"/>
</dbReference>
<keyword evidence="1 11" id="KW-0639">Primosome</keyword>
<evidence type="ECO:0000256" key="2">
    <source>
        <dbReference type="ARBA" id="ARBA00022705"/>
    </source>
</evidence>
<dbReference type="EC" id="5.6.2.4" evidence="11"/>
<dbReference type="Pfam" id="PF18074">
    <property type="entry name" value="PriA_C"/>
    <property type="match status" value="1"/>
</dbReference>
<dbReference type="NCBIfam" id="NF004066">
    <property type="entry name" value="PRK05580.1-3"/>
    <property type="match status" value="1"/>
</dbReference>
<feature type="binding site" evidence="11">
    <location>
        <position position="530"/>
    </location>
    <ligand>
        <name>Zn(2+)</name>
        <dbReference type="ChEBI" id="CHEBI:29105"/>
        <label>2</label>
    </ligand>
</feature>
<keyword evidence="8 11" id="KW-0067">ATP-binding</keyword>
<dbReference type="CDD" id="cd17929">
    <property type="entry name" value="DEXHc_priA"/>
    <property type="match status" value="1"/>
</dbReference>
<dbReference type="Gene3D" id="3.40.1440.60">
    <property type="entry name" value="PriA, 3(prime) DNA-binding domain"/>
    <property type="match status" value="1"/>
</dbReference>
<dbReference type="Proteomes" id="UP001597282">
    <property type="component" value="Unassembled WGS sequence"/>
</dbReference>
<name>A0ABW4C7D5_9BACL</name>
<dbReference type="InterPro" id="IPR040498">
    <property type="entry name" value="PriA_CRR"/>
</dbReference>
<evidence type="ECO:0000313" key="14">
    <source>
        <dbReference type="EMBL" id="MFD1426637.1"/>
    </source>
</evidence>
<feature type="binding site" evidence="11">
    <location>
        <position position="521"/>
    </location>
    <ligand>
        <name>Zn(2+)</name>
        <dbReference type="ChEBI" id="CHEBI:29105"/>
        <label>1</label>
    </ligand>
</feature>
<comment type="function">
    <text evidence="11">Initiates the restart of stalled replication forks, which reloads the replicative helicase on sites other than the origin of replication. Recognizes and binds to abandoned replication forks and remodels them to uncover a helicase loading site. Promotes assembly of the primosome at these replication forks.</text>
</comment>
<dbReference type="SMART" id="SM00490">
    <property type="entry name" value="HELICc"/>
    <property type="match status" value="1"/>
</dbReference>
<dbReference type="Pfam" id="PF18319">
    <property type="entry name" value="Zn_ribbon_PriA"/>
    <property type="match status" value="1"/>
</dbReference>
<evidence type="ECO:0000313" key="15">
    <source>
        <dbReference type="Proteomes" id="UP001597282"/>
    </source>
</evidence>
<evidence type="ECO:0000256" key="10">
    <source>
        <dbReference type="ARBA" id="ARBA00023235"/>
    </source>
</evidence>
<feature type="binding site" evidence="11">
    <location>
        <position position="518"/>
    </location>
    <ligand>
        <name>Zn(2+)</name>
        <dbReference type="ChEBI" id="CHEBI:29105"/>
        <label>1</label>
    </ligand>
</feature>
<keyword evidence="3 11" id="KW-0479">Metal-binding</keyword>
<dbReference type="PROSITE" id="PS51192">
    <property type="entry name" value="HELICASE_ATP_BIND_1"/>
    <property type="match status" value="1"/>
</dbReference>
<dbReference type="SUPFAM" id="SSF52540">
    <property type="entry name" value="P-loop containing nucleoside triphosphate hydrolases"/>
    <property type="match status" value="2"/>
</dbReference>
<dbReference type="SMART" id="SM00487">
    <property type="entry name" value="DEXDc"/>
    <property type="match status" value="1"/>
</dbReference>
<keyword evidence="10 11" id="KW-0413">Isomerase</keyword>
<comment type="similarity">
    <text evidence="11">Belongs to the helicase family. PriA subfamily.</text>
</comment>
<evidence type="ECO:0000256" key="1">
    <source>
        <dbReference type="ARBA" id="ARBA00022515"/>
    </source>
</evidence>
<dbReference type="CDD" id="cd18804">
    <property type="entry name" value="SF2_C_priA"/>
    <property type="match status" value="1"/>
</dbReference>
<evidence type="ECO:0000256" key="5">
    <source>
        <dbReference type="ARBA" id="ARBA00022801"/>
    </source>
</evidence>
<dbReference type="NCBIfam" id="TIGR00595">
    <property type="entry name" value="priA"/>
    <property type="match status" value="1"/>
</dbReference>
<feature type="binding site" evidence="11">
    <location>
        <position position="527"/>
    </location>
    <ligand>
        <name>Zn(2+)</name>
        <dbReference type="ChEBI" id="CHEBI:29105"/>
        <label>2</label>
    </ligand>
</feature>
<evidence type="ECO:0000256" key="9">
    <source>
        <dbReference type="ARBA" id="ARBA00023125"/>
    </source>
</evidence>
<comment type="catalytic activity">
    <reaction evidence="11">
        <text>Couples ATP hydrolysis with the unwinding of duplex DNA by translocating in the 3'-5' direction.</text>
        <dbReference type="EC" id="5.6.2.4"/>
    </reaction>
</comment>
<comment type="cofactor">
    <cofactor evidence="11">
        <name>Zn(2+)</name>
        <dbReference type="ChEBI" id="CHEBI:29105"/>
    </cofactor>
    <text evidence="11">Binds 2 zinc ions per subunit.</text>
</comment>
<dbReference type="PROSITE" id="PS51194">
    <property type="entry name" value="HELICASE_CTER"/>
    <property type="match status" value="1"/>
</dbReference>
<dbReference type="EMBL" id="JBHTNU010000005">
    <property type="protein sequence ID" value="MFD1426637.1"/>
    <property type="molecule type" value="Genomic_DNA"/>
</dbReference>
<dbReference type="InterPro" id="IPR041222">
    <property type="entry name" value="PriA_3primeBD"/>
</dbReference>
<feature type="domain" description="Helicase ATP-binding" evidence="12">
    <location>
        <begin position="290"/>
        <end position="456"/>
    </location>
</feature>
<dbReference type="InterPro" id="IPR005259">
    <property type="entry name" value="PriA"/>
</dbReference>
<dbReference type="InterPro" id="IPR041236">
    <property type="entry name" value="PriA_C"/>
</dbReference>
<dbReference type="InterPro" id="IPR001650">
    <property type="entry name" value="Helicase_C-like"/>
</dbReference>
<comment type="caution">
    <text evidence="14">The sequence shown here is derived from an EMBL/GenBank/DDBJ whole genome shotgun (WGS) entry which is preliminary data.</text>
</comment>
<feature type="binding site" evidence="11">
    <location>
        <position position="558"/>
    </location>
    <ligand>
        <name>Zn(2+)</name>
        <dbReference type="ChEBI" id="CHEBI:29105"/>
        <label>1</label>
    </ligand>
</feature>
<evidence type="ECO:0000259" key="12">
    <source>
        <dbReference type="PROSITE" id="PS51192"/>
    </source>
</evidence>
<dbReference type="Pfam" id="PF00271">
    <property type="entry name" value="Helicase_C"/>
    <property type="match status" value="1"/>
</dbReference>
<evidence type="ECO:0000256" key="4">
    <source>
        <dbReference type="ARBA" id="ARBA00022741"/>
    </source>
</evidence>
<accession>A0ABW4C7D5</accession>
<dbReference type="Pfam" id="PF17764">
    <property type="entry name" value="PriA_3primeBD"/>
    <property type="match status" value="1"/>
</dbReference>
<comment type="subunit">
    <text evidence="11">Component of the replication restart primosome.</text>
</comment>
<keyword evidence="4 11" id="KW-0547">Nucleotide-binding</keyword>
<evidence type="ECO:0000259" key="13">
    <source>
        <dbReference type="PROSITE" id="PS51194"/>
    </source>
</evidence>
<dbReference type="GO" id="GO:0016787">
    <property type="term" value="F:hydrolase activity"/>
    <property type="evidence" value="ECO:0007669"/>
    <property type="project" value="UniProtKB-KW"/>
</dbReference>